<dbReference type="InterPro" id="IPR029035">
    <property type="entry name" value="DHS-like_NAD/FAD-binding_dom"/>
</dbReference>
<dbReference type="Proteomes" id="UP000631670">
    <property type="component" value="Unassembled WGS sequence"/>
</dbReference>
<keyword evidence="2" id="KW-1185">Reference proteome</keyword>
<proteinExistence type="predicted"/>
<name>A0ABR9I7U5_9PSEU</name>
<protein>
    <recommendedName>
        <fullName evidence="3">SIR2-like domain-containing protein</fullName>
    </recommendedName>
</protein>
<sequence>MDEEVRAVEQFAAHIKSSRTLPVLFVGSGISRRYLGLPDWRGLLSHFSATMGKPITYYEGKSQTGLPGVATEIARDLYELWWTDDVYADSRAQNEHLVQHFSDPLKIEISRYIEGFDSPSLPSELLAEMESLARVNAHAVLTTNWDHLLEKSFPSYHTFVGQESVLFAETQGIGEIYKIHGSMEEPSSLVLTHEDYVEYEARNPYLLAKVLTFFVENPIVFLGYSLTDSHIQELLGKLLDCISVANIERLNERLIFIRRPSSATPPGYRMAPMLLRGHNINVIECVADDFTPFFTVMAELPRRFPLKMLRQLKQEVYELAFTEPPAGRIHVLDIDDQTRLDDVDVVVGVGTRAALSEKGYVGFSRRDFTIAMLKREENHPAEKLIEHVLPVAFKSPIKWAPIFYPLYLYAVSHGGELRDTSDLPQRAQQLMEMADIPPYFPNSDSKGVPFVEYAKRSAPEILSFGLGCTFDSVEDVEALRLFLLDLFVNKPGLIDTSAYKLACKYDRLEYGAKLSDFNGEG</sequence>
<dbReference type="Pfam" id="PF13289">
    <property type="entry name" value="SIR2_2"/>
    <property type="match status" value="1"/>
</dbReference>
<reference evidence="1 2" key="1">
    <citation type="submission" date="2020-10" db="EMBL/GenBank/DDBJ databases">
        <title>Sequencing the genomes of 1000 actinobacteria strains.</title>
        <authorList>
            <person name="Klenk H.-P."/>
        </authorList>
    </citation>
    <scope>NUCLEOTIDE SEQUENCE [LARGE SCALE GENOMIC DNA]</scope>
    <source>
        <strain evidence="1 2">DSM 44653</strain>
    </source>
</reference>
<evidence type="ECO:0000313" key="1">
    <source>
        <dbReference type="EMBL" id="MBE1499042.1"/>
    </source>
</evidence>
<evidence type="ECO:0000313" key="2">
    <source>
        <dbReference type="Proteomes" id="UP000631670"/>
    </source>
</evidence>
<dbReference type="SUPFAM" id="SSF52467">
    <property type="entry name" value="DHS-like NAD/FAD-binding domain"/>
    <property type="match status" value="1"/>
</dbReference>
<evidence type="ECO:0008006" key="3">
    <source>
        <dbReference type="Google" id="ProtNLM"/>
    </source>
</evidence>
<dbReference type="EMBL" id="JADBEG010000001">
    <property type="protein sequence ID" value="MBE1499042.1"/>
    <property type="molecule type" value="Genomic_DNA"/>
</dbReference>
<dbReference type="RefSeq" id="WP_086860730.1">
    <property type="nucleotide sequence ID" value="NZ_JADBEG010000001.1"/>
</dbReference>
<dbReference type="Gene3D" id="3.40.50.1220">
    <property type="entry name" value="TPP-binding domain"/>
    <property type="match status" value="1"/>
</dbReference>
<comment type="caution">
    <text evidence="1">The sequence shown here is derived from an EMBL/GenBank/DDBJ whole genome shotgun (WGS) entry which is preliminary data.</text>
</comment>
<organism evidence="1 2">
    <name type="scientific">Amycolatopsis lexingtonensis</name>
    <dbReference type="NCBI Taxonomy" id="218822"/>
    <lineage>
        <taxon>Bacteria</taxon>
        <taxon>Bacillati</taxon>
        <taxon>Actinomycetota</taxon>
        <taxon>Actinomycetes</taxon>
        <taxon>Pseudonocardiales</taxon>
        <taxon>Pseudonocardiaceae</taxon>
        <taxon>Amycolatopsis</taxon>
    </lineage>
</organism>
<gene>
    <name evidence="1" type="ORF">H4696_006142</name>
</gene>
<accession>A0ABR9I7U5</accession>